<gene>
    <name evidence="1" type="ORF">AB6A40_010048</name>
</gene>
<protein>
    <submittedName>
        <fullName evidence="1">Uncharacterized protein</fullName>
    </submittedName>
</protein>
<name>A0ABD6ETN8_9BILA</name>
<comment type="caution">
    <text evidence="1">The sequence shown here is derived from an EMBL/GenBank/DDBJ whole genome shotgun (WGS) entry which is preliminary data.</text>
</comment>
<proteinExistence type="predicted"/>
<sequence>MGTMEKIASYVDTICNDYRTESDIRDWEEFLTRDHCRDTKLRKTNRRREAKRTKADVMPDYARFSEANTKGPSDFLFGIIFNGLGS</sequence>
<dbReference type="AlphaFoldDB" id="A0ABD6ETN8"/>
<evidence type="ECO:0000313" key="1">
    <source>
        <dbReference type="EMBL" id="MFH4983339.1"/>
    </source>
</evidence>
<dbReference type="EMBL" id="JBGFUD010011939">
    <property type="protein sequence ID" value="MFH4983339.1"/>
    <property type="molecule type" value="Genomic_DNA"/>
</dbReference>
<organism evidence="1 2">
    <name type="scientific">Gnathostoma spinigerum</name>
    <dbReference type="NCBI Taxonomy" id="75299"/>
    <lineage>
        <taxon>Eukaryota</taxon>
        <taxon>Metazoa</taxon>
        <taxon>Ecdysozoa</taxon>
        <taxon>Nematoda</taxon>
        <taxon>Chromadorea</taxon>
        <taxon>Rhabditida</taxon>
        <taxon>Spirurina</taxon>
        <taxon>Gnathostomatomorpha</taxon>
        <taxon>Gnathostomatoidea</taxon>
        <taxon>Gnathostomatidae</taxon>
        <taxon>Gnathostoma</taxon>
    </lineage>
</organism>
<dbReference type="Proteomes" id="UP001608902">
    <property type="component" value="Unassembled WGS sequence"/>
</dbReference>
<evidence type="ECO:0000313" key="2">
    <source>
        <dbReference type="Proteomes" id="UP001608902"/>
    </source>
</evidence>
<accession>A0ABD6ETN8</accession>
<keyword evidence="2" id="KW-1185">Reference proteome</keyword>
<reference evidence="1 2" key="1">
    <citation type="submission" date="2024-08" db="EMBL/GenBank/DDBJ databases">
        <title>Gnathostoma spinigerum genome.</title>
        <authorList>
            <person name="Gonzalez-Bertolin B."/>
            <person name="Monzon S."/>
            <person name="Zaballos A."/>
            <person name="Jimenez P."/>
            <person name="Dekumyoy P."/>
            <person name="Varona S."/>
            <person name="Cuesta I."/>
            <person name="Sumanam S."/>
            <person name="Adisakwattana P."/>
            <person name="Gasser R.B."/>
            <person name="Hernandez-Gonzalez A."/>
            <person name="Young N.D."/>
            <person name="Perteguer M.J."/>
        </authorList>
    </citation>
    <scope>NUCLEOTIDE SEQUENCE [LARGE SCALE GENOMIC DNA]</scope>
    <source>
        <strain evidence="1">AL3</strain>
        <tissue evidence="1">Liver</tissue>
    </source>
</reference>